<dbReference type="SUPFAM" id="SSF82171">
    <property type="entry name" value="DPP6 N-terminal domain-like"/>
    <property type="match status" value="1"/>
</dbReference>
<keyword evidence="5" id="KW-1185">Reference proteome</keyword>
<dbReference type="PANTHER" id="PTHR42776">
    <property type="entry name" value="SERINE PEPTIDASE S9 FAMILY MEMBER"/>
    <property type="match status" value="1"/>
</dbReference>
<evidence type="ECO:0000256" key="1">
    <source>
        <dbReference type="ARBA" id="ARBA00022801"/>
    </source>
</evidence>
<dbReference type="OrthoDB" id="9812921at2"/>
<dbReference type="SUPFAM" id="SSF53474">
    <property type="entry name" value="alpha/beta-Hydrolases"/>
    <property type="match status" value="1"/>
</dbReference>
<name>A0A1G8CPG4_9BACT</name>
<dbReference type="RefSeq" id="WP_090157846.1">
    <property type="nucleotide sequence ID" value="NZ_FNAN01000039.1"/>
</dbReference>
<keyword evidence="2" id="KW-0720">Serine protease</keyword>
<feature type="domain" description="Peptidase S9 prolyl oligopeptidase catalytic" evidence="3">
    <location>
        <begin position="459"/>
        <end position="668"/>
    </location>
</feature>
<proteinExistence type="predicted"/>
<dbReference type="STRING" id="659014.SAMN04487996_13912"/>
<keyword evidence="1" id="KW-0378">Hydrolase</keyword>
<keyword evidence="4" id="KW-0645">Protease</keyword>
<keyword evidence="4" id="KW-0031">Aminopeptidase</keyword>
<evidence type="ECO:0000259" key="3">
    <source>
        <dbReference type="Pfam" id="PF00326"/>
    </source>
</evidence>
<evidence type="ECO:0000256" key="2">
    <source>
        <dbReference type="ARBA" id="ARBA00022825"/>
    </source>
</evidence>
<dbReference type="AlphaFoldDB" id="A0A1G8CPG4"/>
<reference evidence="5" key="1">
    <citation type="submission" date="2016-10" db="EMBL/GenBank/DDBJ databases">
        <authorList>
            <person name="Varghese N."/>
            <person name="Submissions S."/>
        </authorList>
    </citation>
    <scope>NUCLEOTIDE SEQUENCE [LARGE SCALE GENOMIC DNA]</scope>
    <source>
        <strain evidence="5">DSM 25329</strain>
    </source>
</reference>
<dbReference type="Gene3D" id="3.40.50.1820">
    <property type="entry name" value="alpha/beta hydrolase"/>
    <property type="match status" value="1"/>
</dbReference>
<dbReference type="Pfam" id="PF00326">
    <property type="entry name" value="Peptidase_S9"/>
    <property type="match status" value="1"/>
</dbReference>
<dbReference type="GO" id="GO:0004252">
    <property type="term" value="F:serine-type endopeptidase activity"/>
    <property type="evidence" value="ECO:0007669"/>
    <property type="project" value="TreeGrafter"/>
</dbReference>
<sequence>MTPTEQKAAPEGLTIEDLCKIRKVGTPLLSPDDRHLAYHVAVADCDADERYGLIMLTLTQPSNPTDLTGSTSPITSTESAAHRTIARGTAHAWSPDGRELLYETEDGELHIYTVSTATSRFLTKRLESTYFINHLALNNCIWSPDGRFIAFVSADAAEAPAPAVRVIDDLLYKSKGGRGRHTYADRAQTHIYLIPAAGGTPEPLTSGPFNEHSITWSPDGRHIAFVSNRSDRPDDMQQSEIWKIDIQSKIITQFSDHQGLAYQPAWSADGTHIAFLTTAGQIGTNDSPAEDTHIALIPSHGGPIRYLTHSLDRRIEHIRWHPSGKSIYFTAGDRGDTSVYRVSIENNRIEIVLTGNGCISEFCLTAQGEDMVFVKSGTAFPPELFQTKHQGATITPITQENAAWLATKTLQAADTFWYVSFDGTQVQGWLMKPVAFNPSQKHPLILVIHGGPHNMFGHDFDERFHLLSQAGYAVVYINPRGSHGYGQAFSNGTLMDWGGGDYQDLMAGVDYILSLNPWLDAERLGVTGQSYGGFMTNWIITQTTRFKAAVTDGGLSNLVSFAGTSLYHSLMESEFGGRAFDRFDLLWKWSPLRNVARATTPTLLLHGETDNEVPFSQAEEMYIALKKKGVDTMLVQYTGEGHGWRPELSPRNKADLCRRMIAWFSAYIHL</sequence>
<dbReference type="GO" id="GO:0004177">
    <property type="term" value="F:aminopeptidase activity"/>
    <property type="evidence" value="ECO:0007669"/>
    <property type="project" value="UniProtKB-KW"/>
</dbReference>
<organism evidence="4 5">
    <name type="scientific">Dyadobacter soli</name>
    <dbReference type="NCBI Taxonomy" id="659014"/>
    <lineage>
        <taxon>Bacteria</taxon>
        <taxon>Pseudomonadati</taxon>
        <taxon>Bacteroidota</taxon>
        <taxon>Cytophagia</taxon>
        <taxon>Cytophagales</taxon>
        <taxon>Spirosomataceae</taxon>
        <taxon>Dyadobacter</taxon>
    </lineage>
</organism>
<gene>
    <name evidence="4" type="ORF">SAMN04487996_13912</name>
</gene>
<dbReference type="InterPro" id="IPR011659">
    <property type="entry name" value="WD40"/>
</dbReference>
<dbReference type="Pfam" id="PF07676">
    <property type="entry name" value="PD40"/>
    <property type="match status" value="3"/>
</dbReference>
<dbReference type="InterPro" id="IPR001375">
    <property type="entry name" value="Peptidase_S9_cat"/>
</dbReference>
<dbReference type="Proteomes" id="UP000198748">
    <property type="component" value="Unassembled WGS sequence"/>
</dbReference>
<dbReference type="GO" id="GO:0006508">
    <property type="term" value="P:proteolysis"/>
    <property type="evidence" value="ECO:0007669"/>
    <property type="project" value="InterPro"/>
</dbReference>
<protein>
    <submittedName>
        <fullName evidence="4">Dipeptidyl aminopeptidase/acylaminoacyl peptidase</fullName>
    </submittedName>
</protein>
<accession>A0A1G8CPG4</accession>
<dbReference type="InterPro" id="IPR029058">
    <property type="entry name" value="AB_hydrolase_fold"/>
</dbReference>
<dbReference type="EMBL" id="FNAN01000039">
    <property type="protein sequence ID" value="SDH47451.1"/>
    <property type="molecule type" value="Genomic_DNA"/>
</dbReference>
<dbReference type="PANTHER" id="PTHR42776:SF27">
    <property type="entry name" value="DIPEPTIDYL PEPTIDASE FAMILY MEMBER 6"/>
    <property type="match status" value="1"/>
</dbReference>
<evidence type="ECO:0000313" key="4">
    <source>
        <dbReference type="EMBL" id="SDH47451.1"/>
    </source>
</evidence>
<dbReference type="Gene3D" id="2.120.10.30">
    <property type="entry name" value="TolB, C-terminal domain"/>
    <property type="match status" value="2"/>
</dbReference>
<evidence type="ECO:0000313" key="5">
    <source>
        <dbReference type="Proteomes" id="UP000198748"/>
    </source>
</evidence>
<dbReference type="InterPro" id="IPR011042">
    <property type="entry name" value="6-blade_b-propeller_TolB-like"/>
</dbReference>